<name>A0A3A8PIN2_9BACT</name>
<evidence type="ECO:0000313" key="2">
    <source>
        <dbReference type="Proteomes" id="UP000272888"/>
    </source>
</evidence>
<protein>
    <submittedName>
        <fullName evidence="1">Uncharacterized protein</fullName>
    </submittedName>
</protein>
<reference evidence="2" key="1">
    <citation type="submission" date="2018-09" db="EMBL/GenBank/DDBJ databases">
        <authorList>
            <person name="Livingstone P.G."/>
            <person name="Whitworth D.E."/>
        </authorList>
    </citation>
    <scope>NUCLEOTIDE SEQUENCE [LARGE SCALE GENOMIC DNA]</scope>
    <source>
        <strain evidence="2">CA051B</strain>
    </source>
</reference>
<proteinExistence type="predicted"/>
<comment type="caution">
    <text evidence="1">The sequence shown here is derived from an EMBL/GenBank/DDBJ whole genome shotgun (WGS) entry which is preliminary data.</text>
</comment>
<dbReference type="AlphaFoldDB" id="A0A3A8PIN2"/>
<dbReference type="EMBL" id="RAWB01000217">
    <property type="protein sequence ID" value="RKH56216.1"/>
    <property type="molecule type" value="Genomic_DNA"/>
</dbReference>
<organism evidence="1 2">
    <name type="scientific">Corallococcus llansteffanensis</name>
    <dbReference type="NCBI Taxonomy" id="2316731"/>
    <lineage>
        <taxon>Bacteria</taxon>
        <taxon>Pseudomonadati</taxon>
        <taxon>Myxococcota</taxon>
        <taxon>Myxococcia</taxon>
        <taxon>Myxococcales</taxon>
        <taxon>Cystobacterineae</taxon>
        <taxon>Myxococcaceae</taxon>
        <taxon>Corallococcus</taxon>
    </lineage>
</organism>
<accession>A0A3A8PIN2</accession>
<gene>
    <name evidence="1" type="ORF">D7V93_20740</name>
</gene>
<evidence type="ECO:0000313" key="1">
    <source>
        <dbReference type="EMBL" id="RKH56216.1"/>
    </source>
</evidence>
<sequence>MHRILVAALWVLSATHCDTARPSKAGSLEEPKVNADAQTLQRIEQVDPVHAGTIKQNLAATTFTRQPLGFYKRFQLVTVDVRLPHRALRFKYADDGKSAVNLTPATPEAIYKVNQEEVLTLEAAEVPEYLRFFVENTEGGKRRLVERAEDVQWLPATNTDPTLSAQKADVSQKLHPIKVTADEEGFEASALVLVGNQLLACDFSVRKSGKVQLAKQQVVAESLPVPFAR</sequence>
<dbReference type="Proteomes" id="UP000272888">
    <property type="component" value="Unassembled WGS sequence"/>
</dbReference>
<keyword evidence="2" id="KW-1185">Reference proteome</keyword>